<feature type="chain" id="PRO_5039901226" evidence="1">
    <location>
        <begin position="22"/>
        <end position="119"/>
    </location>
</feature>
<sequence>MKNSVFILILMLLVTSASVRASDEIRASDYGHVTSVIVMGQLWQNPNRGGFFFYTDNQPAEISYFIVRGNTETYINRLLATLLSAKSMNQKVAINYRPTSIPDPNTGLFEGEVVSISIK</sequence>
<reference evidence="2" key="1">
    <citation type="journal article" date="2022" name="Mol. Ecol. Resour.">
        <title>The complete and closed genome of the facultative generalist Candidatus Endoriftia persephone from deep-sea hydrothermal vents.</title>
        <authorList>
            <person name="de Oliveira A.L."/>
            <person name="Srivastava A."/>
            <person name="Espada-Hinojosa S."/>
            <person name="Bright M."/>
        </authorList>
    </citation>
    <scope>NUCLEOTIDE SEQUENCE</scope>
    <source>
        <strain evidence="2">Tica-EPR-9o50.N</strain>
    </source>
</reference>
<name>A0A9J6ZWR9_9GAMM</name>
<dbReference type="KEGG" id="eps:L0Y14_14475"/>
<dbReference type="Proteomes" id="UP001056649">
    <property type="component" value="Chromosome"/>
</dbReference>
<dbReference type="AlphaFoldDB" id="A0A9J6ZWR9"/>
<dbReference type="EMBL" id="CP090569">
    <property type="protein sequence ID" value="USF87318.1"/>
    <property type="molecule type" value="Genomic_DNA"/>
</dbReference>
<keyword evidence="3" id="KW-1185">Reference proteome</keyword>
<evidence type="ECO:0000256" key="1">
    <source>
        <dbReference type="SAM" id="SignalP"/>
    </source>
</evidence>
<feature type="signal peptide" evidence="1">
    <location>
        <begin position="1"/>
        <end position="21"/>
    </location>
</feature>
<gene>
    <name evidence="2" type="ORF">L0Y14_14475</name>
</gene>
<organism evidence="2 3">
    <name type="scientific">Candidatus Endoriftia persephonae</name>
    <dbReference type="NCBI Taxonomy" id="393765"/>
    <lineage>
        <taxon>Bacteria</taxon>
        <taxon>Pseudomonadati</taxon>
        <taxon>Pseudomonadota</taxon>
        <taxon>Gammaproteobacteria</taxon>
        <taxon>Chromatiales</taxon>
        <taxon>Sedimenticolaceae</taxon>
        <taxon>Candidatus Endoriftia</taxon>
    </lineage>
</organism>
<evidence type="ECO:0000313" key="3">
    <source>
        <dbReference type="Proteomes" id="UP001056649"/>
    </source>
</evidence>
<accession>A0A9J6ZWR9</accession>
<dbReference type="RefSeq" id="WP_040819385.1">
    <property type="nucleotide sequence ID" value="NZ_CP090569.1"/>
</dbReference>
<protein>
    <submittedName>
        <fullName evidence="2">Uncharacterized protein</fullName>
    </submittedName>
</protein>
<evidence type="ECO:0000313" key="2">
    <source>
        <dbReference type="EMBL" id="USF87318.1"/>
    </source>
</evidence>
<proteinExistence type="predicted"/>
<keyword evidence="1" id="KW-0732">Signal</keyword>